<evidence type="ECO:0000256" key="10">
    <source>
        <dbReference type="ARBA" id="ARBA00022989"/>
    </source>
</evidence>
<dbReference type="SUPFAM" id="SSF52279">
    <property type="entry name" value="Beta-D-glucan exohydrolase, C-terminal domain"/>
    <property type="match status" value="1"/>
</dbReference>
<comment type="subcellular location">
    <subcellularLocation>
        <location evidence="2">Cell membrane</location>
        <topology evidence="2">Single-pass type II membrane protein</topology>
    </subcellularLocation>
</comment>
<dbReference type="AlphaFoldDB" id="A0A0F4GGS5"/>
<dbReference type="STRING" id="1047168.A0A0F4GGS5"/>
<feature type="region of interest" description="Disordered" evidence="21">
    <location>
        <begin position="810"/>
        <end position="832"/>
    </location>
</feature>
<dbReference type="Gene3D" id="3.20.20.300">
    <property type="entry name" value="Glycoside hydrolase, family 3, N-terminal domain"/>
    <property type="match status" value="1"/>
</dbReference>
<dbReference type="InterPro" id="IPR036881">
    <property type="entry name" value="Glyco_hydro_3_C_sf"/>
</dbReference>
<sequence length="1016" mass="110782">MLPKASEAYELDPADTSPFLDSSRRTSNVFSIDDLDPLKISHHPYTDDASQPLRSGYDHHDEKFSPEERQFSWIETQRRRGGILGWLIPSRFGCMLATLFFTTLLLLLAAGGLWVKEIGGVPSDGESEPWYPSPKGGTVSKWKESYAKAANMVGQMTIIEKVNVTTGTGWRMGMCVGNTAAVNRLGFPSLCLQDGPLGLRFVDNATAWPAGITTGATWNKDLMYRRGQAHGFEAKKKGINVILGPSMGALGRLPAGGRNWEGFGADPVLQAVGAAQTIKGIQDAGVMATAKHFVGNEQEHFRQSFEWGLPNSLSSNIDDRTLHEIYAWPFAESVRAGVASIMCSYNQVNNSYACQNSKLMNGILKDELGFQGFIQSDWLAQRAGVASTLAGLDMTMPGDGLRWQDGDTLWGGELTKSVLNGSVRMERLNDMALRVVAAWYQLGQDDSSQWPNGSLSSSATFSSWTNDEVGKLYEGSPDSTETGLVNQFVPVRVTEEGGDHEKLAREIAAEGIVMVKNDDNILPLAKDGSNIHSNRTGKKPGEKIKVGIFGLDAFSHPKGPNSCPDRSCNEYTLAVGWGSGSSEFPYLVSPFDALNATFDHSAVEVSDFPHNGIKLVDRTSGKQDLCIVFLNSDSGEGYLEWNHVKGDRIDLMPQNHGHFLAEEVAKSCGGKNPDDSPNSNTIAVLHNVGPTLLESWIDLPGLKSLLIAHLPGQESGNALADVIFGDVNPSGHLPYTIAHKEEDYGPNSKILTKPNHLVPQQDFTEGWAFDYRYFDQQNITPRYPFGYGMSYTTFVLDPVELTLLAQKISPTPAARPKDEVSPPKLDTTLPDPQSAVFPKNFHKVKNFIYAYLSRASDAKPHGTPSFPYGYGKHDTPHSTSPAGGAEGGNPDLWTEIVSVKARVRNTGNMEGKAVVQVYISFPPESENELEEGFFPKKVLRGFEKVNVPVEVGFGRGKSEGVEVEVRLTRKDLSFWSVQEQNWVLPKGGFGVLVGFGSGDFEGVGATGVQGTVTVRD</sequence>
<dbReference type="InterPro" id="IPR001764">
    <property type="entry name" value="Glyco_hydro_3_N"/>
</dbReference>
<comment type="similarity">
    <text evidence="4">Belongs to the glycosyl hydrolase 3 family.</text>
</comment>
<keyword evidence="7 22" id="KW-0812">Transmembrane</keyword>
<evidence type="ECO:0000256" key="9">
    <source>
        <dbReference type="ARBA" id="ARBA00022968"/>
    </source>
</evidence>
<dbReference type="FunFam" id="3.40.50.1700:FF:000003">
    <property type="entry name" value="Probable beta-glucosidase"/>
    <property type="match status" value="1"/>
</dbReference>
<accession>A0A0F4GGS5</accession>
<evidence type="ECO:0000256" key="13">
    <source>
        <dbReference type="ARBA" id="ARBA00023277"/>
    </source>
</evidence>
<keyword evidence="6" id="KW-1003">Cell membrane</keyword>
<comment type="pathway">
    <text evidence="3">Glycan metabolism; cellulose degradation.</text>
</comment>
<evidence type="ECO:0000313" key="25">
    <source>
        <dbReference type="Proteomes" id="UP000033647"/>
    </source>
</evidence>
<reference evidence="24 25" key="1">
    <citation type="submission" date="2015-03" db="EMBL/GenBank/DDBJ databases">
        <title>RNA-seq based gene annotation and comparative genomics of four Zymoseptoria species reveal species-specific pathogenicity related genes and transposable element activity.</title>
        <authorList>
            <person name="Grandaubert J."/>
            <person name="Bhattacharyya A."/>
            <person name="Stukenbrock E.H."/>
        </authorList>
    </citation>
    <scope>NUCLEOTIDE SEQUENCE [LARGE SCALE GENOMIC DNA]</scope>
    <source>
        <strain evidence="24 25">Zb18110</strain>
    </source>
</reference>
<evidence type="ECO:0000256" key="20">
    <source>
        <dbReference type="ARBA" id="ARBA00041811"/>
    </source>
</evidence>
<evidence type="ECO:0000256" key="5">
    <source>
        <dbReference type="ARBA" id="ARBA00012744"/>
    </source>
</evidence>
<evidence type="ECO:0000256" key="1">
    <source>
        <dbReference type="ARBA" id="ARBA00000448"/>
    </source>
</evidence>
<dbReference type="Pfam" id="PF01915">
    <property type="entry name" value="Glyco_hydro_3_C"/>
    <property type="match status" value="1"/>
</dbReference>
<keyword evidence="13" id="KW-0119">Carbohydrate metabolism</keyword>
<evidence type="ECO:0000256" key="12">
    <source>
        <dbReference type="ARBA" id="ARBA00023180"/>
    </source>
</evidence>
<comment type="catalytic activity">
    <reaction evidence="1">
        <text>Hydrolysis of terminal, non-reducing beta-D-glucosyl residues with release of beta-D-glucose.</text>
        <dbReference type="EC" id="3.2.1.21"/>
    </reaction>
</comment>
<feature type="transmembrane region" description="Helical" evidence="22">
    <location>
        <begin position="92"/>
        <end position="115"/>
    </location>
</feature>
<dbReference type="OrthoDB" id="416222at2759"/>
<dbReference type="GO" id="GO:0008422">
    <property type="term" value="F:beta-glucosidase activity"/>
    <property type="evidence" value="ECO:0007669"/>
    <property type="project" value="UniProtKB-EC"/>
</dbReference>
<organism evidence="24 25">
    <name type="scientific">Zymoseptoria brevis</name>
    <dbReference type="NCBI Taxonomy" id="1047168"/>
    <lineage>
        <taxon>Eukaryota</taxon>
        <taxon>Fungi</taxon>
        <taxon>Dikarya</taxon>
        <taxon>Ascomycota</taxon>
        <taxon>Pezizomycotina</taxon>
        <taxon>Dothideomycetes</taxon>
        <taxon>Dothideomycetidae</taxon>
        <taxon>Mycosphaerellales</taxon>
        <taxon>Mycosphaerellaceae</taxon>
        <taxon>Zymoseptoria</taxon>
    </lineage>
</organism>
<evidence type="ECO:0000256" key="18">
    <source>
        <dbReference type="ARBA" id="ARBA00041269"/>
    </source>
</evidence>
<dbReference type="Gene3D" id="2.60.40.10">
    <property type="entry name" value="Immunoglobulins"/>
    <property type="match status" value="1"/>
</dbReference>
<dbReference type="Gene3D" id="3.40.50.1700">
    <property type="entry name" value="Glycoside hydrolase family 3 C-terminal domain"/>
    <property type="match status" value="1"/>
</dbReference>
<dbReference type="InterPro" id="IPR002772">
    <property type="entry name" value="Glyco_hydro_3_C"/>
</dbReference>
<dbReference type="PANTHER" id="PTHR42715">
    <property type="entry name" value="BETA-GLUCOSIDASE"/>
    <property type="match status" value="1"/>
</dbReference>
<evidence type="ECO:0000256" key="21">
    <source>
        <dbReference type="SAM" id="MobiDB-lite"/>
    </source>
</evidence>
<keyword evidence="12" id="KW-0325">Glycoprotein</keyword>
<dbReference type="FunFam" id="3.20.20.300:FF:000002">
    <property type="entry name" value="Probable beta-glucosidase"/>
    <property type="match status" value="1"/>
</dbReference>
<dbReference type="InterPro" id="IPR026891">
    <property type="entry name" value="Fn3-like"/>
</dbReference>
<feature type="region of interest" description="Disordered" evidence="21">
    <location>
        <begin position="863"/>
        <end position="889"/>
    </location>
</feature>
<keyword evidence="10 22" id="KW-1133">Transmembrane helix</keyword>
<feature type="domain" description="Fibronectin type III-like" evidence="23">
    <location>
        <begin position="913"/>
        <end position="997"/>
    </location>
</feature>
<dbReference type="SUPFAM" id="SSF51445">
    <property type="entry name" value="(Trans)glycosidases"/>
    <property type="match status" value="1"/>
</dbReference>
<comment type="caution">
    <text evidence="24">The sequence shown here is derived from an EMBL/GenBank/DDBJ whole genome shotgun (WGS) entry which is preliminary data.</text>
</comment>
<evidence type="ECO:0000313" key="24">
    <source>
        <dbReference type="EMBL" id="KJX96654.1"/>
    </source>
</evidence>
<evidence type="ECO:0000256" key="2">
    <source>
        <dbReference type="ARBA" id="ARBA00004401"/>
    </source>
</evidence>
<dbReference type="PANTHER" id="PTHR42715:SF20">
    <property type="entry name" value="BETA-GLUCOSIDASE E-RELATED"/>
    <property type="match status" value="1"/>
</dbReference>
<feature type="region of interest" description="Disordered" evidence="21">
    <location>
        <begin position="1"/>
        <end position="22"/>
    </location>
</feature>
<dbReference type="Pfam" id="PF14310">
    <property type="entry name" value="Fn3-like"/>
    <property type="match status" value="1"/>
</dbReference>
<dbReference type="Proteomes" id="UP000033647">
    <property type="component" value="Unassembled WGS sequence"/>
</dbReference>
<evidence type="ECO:0000256" key="22">
    <source>
        <dbReference type="SAM" id="Phobius"/>
    </source>
</evidence>
<evidence type="ECO:0000256" key="14">
    <source>
        <dbReference type="ARBA" id="ARBA00023295"/>
    </source>
</evidence>
<keyword evidence="8" id="KW-0378">Hydrolase</keyword>
<evidence type="ECO:0000256" key="7">
    <source>
        <dbReference type="ARBA" id="ARBA00022692"/>
    </source>
</evidence>
<keyword evidence="15" id="KW-0624">Polysaccharide degradation</keyword>
<evidence type="ECO:0000256" key="15">
    <source>
        <dbReference type="ARBA" id="ARBA00023326"/>
    </source>
</evidence>
<protein>
    <recommendedName>
        <fullName evidence="17">Probable beta-glucosidase E</fullName>
        <ecNumber evidence="5">3.2.1.21</ecNumber>
    </recommendedName>
    <alternativeName>
        <fullName evidence="18">Beta-D-glucoside glucohydrolase E</fullName>
    </alternativeName>
    <alternativeName>
        <fullName evidence="19">Cellobiase E</fullName>
    </alternativeName>
    <alternativeName>
        <fullName evidence="20">Gentiobiase E</fullName>
    </alternativeName>
</protein>
<evidence type="ECO:0000256" key="6">
    <source>
        <dbReference type="ARBA" id="ARBA00022475"/>
    </source>
</evidence>
<keyword evidence="25" id="KW-1185">Reference proteome</keyword>
<evidence type="ECO:0000256" key="3">
    <source>
        <dbReference type="ARBA" id="ARBA00004987"/>
    </source>
</evidence>
<comment type="function">
    <text evidence="16">Beta-glucosidases are one of a number of cellulolytic enzymes involved in the degradation of cellulosic biomass. Catalyzes the last step releasing glucose from the inhibitory cellobiose.</text>
</comment>
<dbReference type="InterPro" id="IPR017853">
    <property type="entry name" value="GH"/>
</dbReference>
<dbReference type="PRINTS" id="PR00133">
    <property type="entry name" value="GLHYDRLASE3"/>
</dbReference>
<dbReference type="EMBL" id="LAFY01000601">
    <property type="protein sequence ID" value="KJX96654.1"/>
    <property type="molecule type" value="Genomic_DNA"/>
</dbReference>
<dbReference type="GO" id="GO:0005886">
    <property type="term" value="C:plasma membrane"/>
    <property type="evidence" value="ECO:0007669"/>
    <property type="project" value="UniProtKB-SubCell"/>
</dbReference>
<dbReference type="SMART" id="SM01217">
    <property type="entry name" value="Fn3_like"/>
    <property type="match status" value="1"/>
</dbReference>
<gene>
    <name evidence="24" type="ORF">TI39_contig609g00001</name>
</gene>
<evidence type="ECO:0000256" key="19">
    <source>
        <dbReference type="ARBA" id="ARBA00041599"/>
    </source>
</evidence>
<evidence type="ECO:0000256" key="4">
    <source>
        <dbReference type="ARBA" id="ARBA00005336"/>
    </source>
</evidence>
<keyword evidence="11 22" id="KW-0472">Membrane</keyword>
<evidence type="ECO:0000259" key="23">
    <source>
        <dbReference type="SMART" id="SM01217"/>
    </source>
</evidence>
<dbReference type="GO" id="GO:0009251">
    <property type="term" value="P:glucan catabolic process"/>
    <property type="evidence" value="ECO:0007669"/>
    <property type="project" value="TreeGrafter"/>
</dbReference>
<keyword evidence="9" id="KW-0735">Signal-anchor</keyword>
<dbReference type="EC" id="3.2.1.21" evidence="5"/>
<dbReference type="InterPro" id="IPR050288">
    <property type="entry name" value="Cellulose_deg_GH3"/>
</dbReference>
<dbReference type="InterPro" id="IPR013783">
    <property type="entry name" value="Ig-like_fold"/>
</dbReference>
<evidence type="ECO:0000256" key="17">
    <source>
        <dbReference type="ARBA" id="ARBA00039576"/>
    </source>
</evidence>
<keyword evidence="14" id="KW-0326">Glycosidase</keyword>
<proteinExistence type="inferred from homology"/>
<name>A0A0F4GGS5_9PEZI</name>
<evidence type="ECO:0000256" key="11">
    <source>
        <dbReference type="ARBA" id="ARBA00023136"/>
    </source>
</evidence>
<dbReference type="Pfam" id="PF00933">
    <property type="entry name" value="Glyco_hydro_3"/>
    <property type="match status" value="1"/>
</dbReference>
<dbReference type="InterPro" id="IPR036962">
    <property type="entry name" value="Glyco_hydro_3_N_sf"/>
</dbReference>
<evidence type="ECO:0000256" key="16">
    <source>
        <dbReference type="ARBA" id="ARBA00024983"/>
    </source>
</evidence>
<evidence type="ECO:0000256" key="8">
    <source>
        <dbReference type="ARBA" id="ARBA00022801"/>
    </source>
</evidence>